<keyword evidence="1" id="KW-0378">Hydrolase</keyword>
<dbReference type="SUPFAM" id="SSF56281">
    <property type="entry name" value="Metallo-hydrolase/oxidoreductase"/>
    <property type="match status" value="1"/>
</dbReference>
<dbReference type="PANTHER" id="PTHR43546:SF8">
    <property type="entry name" value="METALLO-BETA-LACTAMASE DOMAIN-CONTAINING PROTEIN"/>
    <property type="match status" value="1"/>
</dbReference>
<dbReference type="Pfam" id="PF13483">
    <property type="entry name" value="Lactamase_B_3"/>
    <property type="match status" value="1"/>
</dbReference>
<evidence type="ECO:0000313" key="2">
    <source>
        <dbReference type="Proteomes" id="UP000481852"/>
    </source>
</evidence>
<dbReference type="InterPro" id="IPR036866">
    <property type="entry name" value="RibonucZ/Hydroxyglut_hydro"/>
</dbReference>
<gene>
    <name evidence="1" type="ORF">FYJ35_02240</name>
</gene>
<evidence type="ECO:0000313" key="1">
    <source>
        <dbReference type="EMBL" id="MSS13872.1"/>
    </source>
</evidence>
<proteinExistence type="predicted"/>
<name>A0A6L5X679_9FIRM</name>
<dbReference type="RefSeq" id="WP_154522570.1">
    <property type="nucleotide sequence ID" value="NZ_VULZ01000002.1"/>
</dbReference>
<dbReference type="Proteomes" id="UP000481852">
    <property type="component" value="Unassembled WGS sequence"/>
</dbReference>
<dbReference type="PANTHER" id="PTHR43546">
    <property type="entry name" value="UPF0173 METAL-DEPENDENT HYDROLASE MJ1163-RELATED"/>
    <property type="match status" value="1"/>
</dbReference>
<dbReference type="GO" id="GO:0016787">
    <property type="term" value="F:hydrolase activity"/>
    <property type="evidence" value="ECO:0007669"/>
    <property type="project" value="UniProtKB-KW"/>
</dbReference>
<dbReference type="EMBL" id="VULZ01000002">
    <property type="protein sequence ID" value="MSS13872.1"/>
    <property type="molecule type" value="Genomic_DNA"/>
</dbReference>
<dbReference type="Gene3D" id="3.60.15.10">
    <property type="entry name" value="Ribonuclease Z/Hydroxyacylglutathione hydrolase-like"/>
    <property type="match status" value="1"/>
</dbReference>
<protein>
    <submittedName>
        <fullName evidence="1">MBL fold metallo-hydrolase</fullName>
    </submittedName>
</protein>
<dbReference type="AlphaFoldDB" id="A0A6L5X679"/>
<reference evidence="1 2" key="1">
    <citation type="submission" date="2019-08" db="EMBL/GenBank/DDBJ databases">
        <title>In-depth cultivation of the pig gut microbiome towards novel bacterial diversity and tailored functional studies.</title>
        <authorList>
            <person name="Wylensek D."/>
            <person name="Hitch T.C.A."/>
            <person name="Clavel T."/>
        </authorList>
    </citation>
    <scope>NUCLEOTIDE SEQUENCE [LARGE SCALE GENOMIC DNA]</scope>
    <source>
        <strain evidence="1 2">Oil+RF-744-WCA-WT-11</strain>
    </source>
</reference>
<keyword evidence="2" id="KW-1185">Reference proteome</keyword>
<comment type="caution">
    <text evidence="1">The sequence shown here is derived from an EMBL/GenBank/DDBJ whole genome shotgun (WGS) entry which is preliminary data.</text>
</comment>
<sequence length="212" mass="23555">MTENIEVFTQSSIRITDGNRRIYIDPFQMRETPKDADFILITHDHYDHFSPEDIEKVSNEKSVLVVPAKMLPQAEKVSSTVGEIHSVMSGEHYGIGGLEFDTVAAYNNLKPFHPKSAGWVGYILQIDGQRIYIAGDTDMNRDNRDVKCDIALVPIGGTYTMDAKKAAEFINTICPSVAIPTHYGSIVGKKEDADVFAAGVKAPVRTEIKMLY</sequence>
<accession>A0A6L5X679</accession>
<organism evidence="1 2">
    <name type="scientific">Porcincola intestinalis</name>
    <dbReference type="NCBI Taxonomy" id="2606632"/>
    <lineage>
        <taxon>Bacteria</taxon>
        <taxon>Bacillati</taxon>
        <taxon>Bacillota</taxon>
        <taxon>Clostridia</taxon>
        <taxon>Lachnospirales</taxon>
        <taxon>Lachnospiraceae</taxon>
        <taxon>Porcincola</taxon>
    </lineage>
</organism>
<dbReference type="InterPro" id="IPR050114">
    <property type="entry name" value="UPF0173_UPF0282_UlaG_hydrolase"/>
</dbReference>